<feature type="compositionally biased region" description="Polar residues" evidence="1">
    <location>
        <begin position="242"/>
        <end position="254"/>
    </location>
</feature>
<dbReference type="Proteomes" id="UP000630887">
    <property type="component" value="Unassembled WGS sequence"/>
</dbReference>
<feature type="region of interest" description="Disordered" evidence="1">
    <location>
        <begin position="188"/>
        <end position="254"/>
    </location>
</feature>
<comment type="caution">
    <text evidence="2">The sequence shown here is derived from an EMBL/GenBank/DDBJ whole genome shotgun (WGS) entry which is preliminary data.</text>
</comment>
<dbReference type="AlphaFoldDB" id="A0A8J3L1T3"/>
<evidence type="ECO:0000313" key="2">
    <source>
        <dbReference type="EMBL" id="GIG07479.1"/>
    </source>
</evidence>
<evidence type="ECO:0000256" key="1">
    <source>
        <dbReference type="SAM" id="MobiDB-lite"/>
    </source>
</evidence>
<gene>
    <name evidence="2" type="ORF">Cco03nite_41790</name>
</gene>
<organism evidence="2 3">
    <name type="scientific">Catellatospora coxensis</name>
    <dbReference type="NCBI Taxonomy" id="310354"/>
    <lineage>
        <taxon>Bacteria</taxon>
        <taxon>Bacillati</taxon>
        <taxon>Actinomycetota</taxon>
        <taxon>Actinomycetes</taxon>
        <taxon>Micromonosporales</taxon>
        <taxon>Micromonosporaceae</taxon>
        <taxon>Catellatospora</taxon>
    </lineage>
</organism>
<dbReference type="EMBL" id="BONI01000035">
    <property type="protein sequence ID" value="GIG07479.1"/>
    <property type="molecule type" value="Genomic_DNA"/>
</dbReference>
<proteinExistence type="predicted"/>
<accession>A0A8J3L1T3</accession>
<evidence type="ECO:0000313" key="3">
    <source>
        <dbReference type="Proteomes" id="UP000630887"/>
    </source>
</evidence>
<protein>
    <submittedName>
        <fullName evidence="2">Uncharacterized protein</fullName>
    </submittedName>
</protein>
<name>A0A8J3L1T3_9ACTN</name>
<sequence length="254" mass="26836">MLADVSVTGRGGLSRRLTRGLVDQAAPGLRWAVAVVLLGVSGLFGGLDTVADPRAETVAAGTPVPGGPWEVTVHEAGVRRELGKLRLQKENDRWLYVIATVRITATESTMPPSDLLVLEGATGLVKPTPAEAALERDGSRLRLLHPEMPERIWFVWEQSGDAPVPTSLTISIEQRTYREDSLGGEWQWMDADEKGDDPPAGRVTVPVKADLTPPSASPSPGAGPSPTAGPSASARPRPSVNPKPSRSPSAGPTQ</sequence>
<feature type="compositionally biased region" description="Low complexity" evidence="1">
    <location>
        <begin position="224"/>
        <end position="238"/>
    </location>
</feature>
<reference evidence="2 3" key="1">
    <citation type="submission" date="2021-01" db="EMBL/GenBank/DDBJ databases">
        <title>Whole genome shotgun sequence of Catellatospora coxensis NBRC 107359.</title>
        <authorList>
            <person name="Komaki H."/>
            <person name="Tamura T."/>
        </authorList>
    </citation>
    <scope>NUCLEOTIDE SEQUENCE [LARGE SCALE GENOMIC DNA]</scope>
    <source>
        <strain evidence="2 3">NBRC 107359</strain>
    </source>
</reference>
<keyword evidence="3" id="KW-1185">Reference proteome</keyword>